<organism evidence="2 3">
    <name type="scientific">Rhodosorus marinus</name>
    <dbReference type="NCBI Taxonomy" id="101924"/>
    <lineage>
        <taxon>Eukaryota</taxon>
        <taxon>Rhodophyta</taxon>
        <taxon>Stylonematophyceae</taxon>
        <taxon>Stylonematales</taxon>
        <taxon>Stylonemataceae</taxon>
        <taxon>Rhodosorus</taxon>
    </lineage>
</organism>
<evidence type="ECO:0000313" key="2">
    <source>
        <dbReference type="EMBL" id="KAJ8902007.1"/>
    </source>
</evidence>
<feature type="region of interest" description="Disordered" evidence="1">
    <location>
        <begin position="323"/>
        <end position="385"/>
    </location>
</feature>
<dbReference type="AlphaFoldDB" id="A0AAV8UL93"/>
<proteinExistence type="predicted"/>
<name>A0AAV8UL93_9RHOD</name>
<accession>A0AAV8UL93</accession>
<keyword evidence="3" id="KW-1185">Reference proteome</keyword>
<evidence type="ECO:0000313" key="3">
    <source>
        <dbReference type="Proteomes" id="UP001157974"/>
    </source>
</evidence>
<sequence>MRYMFYSTSNEMVDPTFVNCPGLRGRRRTVRKAVRCSAEQLGIGKGYTRAVMLVQKLQRSYPALESMTPAAAECLAALLWEKKSSINFLVSFNSAQQRAESQIMRNADDVCSYVSLESASIEQYVSALLRGQTEALTVMGGYVPGDGFAVIEELVSALRILIVIKSLSEESNVTSMFEVHHAVAHIKPGVDPEEIGHLQLLAAGFSLQRLAIILERTLDAQIKFNNRQSHSIAFMESDFSPVIEAVRHTVVEEADAIAELEKEDNSQEYLEAVPDHEAIEKLQKSGELEKLENLVLNGWPEAEPQDVASAPYRMFLMHSAQRRRKASNAPPGCSRDSTDTEEVAPAEERSVPAAGEATIESARVPERSEPIRDRTSTLPVRKSGTDPIRAFDAASMRTVDDDFEDYDAGVWYSD</sequence>
<feature type="compositionally biased region" description="Basic and acidic residues" evidence="1">
    <location>
        <begin position="363"/>
        <end position="375"/>
    </location>
</feature>
<protein>
    <submittedName>
        <fullName evidence="2">Uncharacterized protein</fullName>
    </submittedName>
</protein>
<evidence type="ECO:0000256" key="1">
    <source>
        <dbReference type="SAM" id="MobiDB-lite"/>
    </source>
</evidence>
<reference evidence="2 3" key="1">
    <citation type="journal article" date="2023" name="Nat. Commun.">
        <title>Origin of minicircular mitochondrial genomes in red algae.</title>
        <authorList>
            <person name="Lee Y."/>
            <person name="Cho C.H."/>
            <person name="Lee Y.M."/>
            <person name="Park S.I."/>
            <person name="Yang J.H."/>
            <person name="West J.A."/>
            <person name="Bhattacharya D."/>
            <person name="Yoon H.S."/>
        </authorList>
    </citation>
    <scope>NUCLEOTIDE SEQUENCE [LARGE SCALE GENOMIC DNA]</scope>
    <source>
        <strain evidence="2 3">CCMP1338</strain>
        <tissue evidence="2">Whole cell</tissue>
    </source>
</reference>
<comment type="caution">
    <text evidence="2">The sequence shown here is derived from an EMBL/GenBank/DDBJ whole genome shotgun (WGS) entry which is preliminary data.</text>
</comment>
<dbReference type="Proteomes" id="UP001157974">
    <property type="component" value="Unassembled WGS sequence"/>
</dbReference>
<dbReference type="EMBL" id="JAMWBK010000010">
    <property type="protein sequence ID" value="KAJ8902007.1"/>
    <property type="molecule type" value="Genomic_DNA"/>
</dbReference>
<gene>
    <name evidence="2" type="ORF">NDN08_004208</name>
</gene>